<keyword evidence="1" id="KW-0812">Transmembrane</keyword>
<dbReference type="Proteomes" id="UP000184543">
    <property type="component" value="Unassembled WGS sequence"/>
</dbReference>
<protein>
    <recommendedName>
        <fullName evidence="4">DnaJ domain-containing protein</fullName>
    </recommendedName>
</protein>
<dbReference type="STRING" id="192903.SAMN04488513_11130"/>
<dbReference type="Gene3D" id="1.10.287.110">
    <property type="entry name" value="DnaJ domain"/>
    <property type="match status" value="1"/>
</dbReference>
<evidence type="ECO:0000256" key="1">
    <source>
        <dbReference type="SAM" id="Phobius"/>
    </source>
</evidence>
<organism evidence="2 3">
    <name type="scientific">Pseudozobellia thermophila</name>
    <dbReference type="NCBI Taxonomy" id="192903"/>
    <lineage>
        <taxon>Bacteria</taxon>
        <taxon>Pseudomonadati</taxon>
        <taxon>Bacteroidota</taxon>
        <taxon>Flavobacteriia</taxon>
        <taxon>Flavobacteriales</taxon>
        <taxon>Flavobacteriaceae</taxon>
        <taxon>Pseudozobellia</taxon>
    </lineage>
</organism>
<gene>
    <name evidence="2" type="ORF">SAMN04488513_11130</name>
</gene>
<dbReference type="SUPFAM" id="SSF46565">
    <property type="entry name" value="Chaperone J-domain"/>
    <property type="match status" value="1"/>
</dbReference>
<accession>A0A1M6MWE9</accession>
<dbReference type="RefSeq" id="WP_072995322.1">
    <property type="nucleotide sequence ID" value="NZ_FQYU01000011.1"/>
</dbReference>
<keyword evidence="1" id="KW-1133">Transmembrane helix</keyword>
<reference evidence="3" key="1">
    <citation type="submission" date="2016-11" db="EMBL/GenBank/DDBJ databases">
        <authorList>
            <person name="Varghese N."/>
            <person name="Submissions S."/>
        </authorList>
    </citation>
    <scope>NUCLEOTIDE SEQUENCE [LARGE SCALE GENOMIC DNA]</scope>
    <source>
        <strain evidence="3">DSM 19858</strain>
    </source>
</reference>
<dbReference type="AlphaFoldDB" id="A0A1M6MWE9"/>
<evidence type="ECO:0000313" key="3">
    <source>
        <dbReference type="Proteomes" id="UP000184543"/>
    </source>
</evidence>
<dbReference type="OrthoDB" id="1447419at2"/>
<keyword evidence="1" id="KW-0472">Membrane</keyword>
<proteinExistence type="predicted"/>
<evidence type="ECO:0008006" key="4">
    <source>
        <dbReference type="Google" id="ProtNLM"/>
    </source>
</evidence>
<dbReference type="EMBL" id="FQYU01000011">
    <property type="protein sequence ID" value="SHJ87710.1"/>
    <property type="molecule type" value="Genomic_DNA"/>
</dbReference>
<dbReference type="InterPro" id="IPR036869">
    <property type="entry name" value="J_dom_sf"/>
</dbReference>
<name>A0A1M6MWE9_9FLAO</name>
<feature type="transmembrane region" description="Helical" evidence="1">
    <location>
        <begin position="43"/>
        <end position="63"/>
    </location>
</feature>
<keyword evidence="3" id="KW-1185">Reference proteome</keyword>
<sequence length="156" mass="17985">MKTSTLTLTDLIKPTQSPTLPANLNSATENSSVALEAIQWINWWYVAITLEGLVVLFILVKLIRAQRSYKADKSKYESLLRAAHNDFGIHPVEKDSYQAQKLYRVLCRKCHPDRFKDQYQKALAHELFQEISIHRGHYAKLAQLKVKAERHLGIKL</sequence>
<evidence type="ECO:0000313" key="2">
    <source>
        <dbReference type="EMBL" id="SHJ87710.1"/>
    </source>
</evidence>